<dbReference type="OrthoDB" id="10513668at2759"/>
<feature type="compositionally biased region" description="Polar residues" evidence="1">
    <location>
        <begin position="112"/>
        <end position="126"/>
    </location>
</feature>
<dbReference type="Proteomes" id="UP000252139">
    <property type="component" value="Unassembled WGS sequence"/>
</dbReference>
<comment type="caution">
    <text evidence="2">The sequence shown here is derived from an EMBL/GenBank/DDBJ whole genome shotgun (WGS) entry which is preliminary data.</text>
</comment>
<protein>
    <submittedName>
        <fullName evidence="2">Uncharacterized protein</fullName>
    </submittedName>
</protein>
<evidence type="ECO:0000313" key="3">
    <source>
        <dbReference type="Proteomes" id="UP000252139"/>
    </source>
</evidence>
<feature type="compositionally biased region" description="Polar residues" evidence="1">
    <location>
        <begin position="271"/>
        <end position="292"/>
    </location>
</feature>
<dbReference type="EMBL" id="PJQL01003567">
    <property type="protein sequence ID" value="RCH81134.1"/>
    <property type="molecule type" value="Genomic_DNA"/>
</dbReference>
<evidence type="ECO:0000313" key="2">
    <source>
        <dbReference type="EMBL" id="RCH81134.1"/>
    </source>
</evidence>
<keyword evidence="3" id="KW-1185">Reference proteome</keyword>
<feature type="region of interest" description="Disordered" evidence="1">
    <location>
        <begin position="271"/>
        <end position="320"/>
    </location>
</feature>
<sequence length="320" mass="36375">MEDVYGSPIDDKTFNTARDHLIFFRLPATIRQVKDEFKIKADSDSFCPFACLSWFLGRQVDASLPLASWRKEVFCHTKQCARWKDVEADSDSAAEEQDLHPPSSPVKESDSSGETVSQVHPVSESTTLKEKKHLQPSSSDDNEPAGRNEKKRLQPLSLDNAVYAGKNELENYIASTKKPRFSNFVVENKENLVNWSSEKSFFDQDQLFTLWKQRFALTSKTDKEVWTTIREIVAAKEKAHDRFTIAGLNTLASMSQSVERSQADYIKSLEKQSSAQEINDNNTQEVADTTTQELDDERNDSITQEVGDESDATTYFHETH</sequence>
<organism evidence="2 3">
    <name type="scientific">Rhizopus azygosporus</name>
    <name type="common">Rhizopus microsporus var. azygosporus</name>
    <dbReference type="NCBI Taxonomy" id="86630"/>
    <lineage>
        <taxon>Eukaryota</taxon>
        <taxon>Fungi</taxon>
        <taxon>Fungi incertae sedis</taxon>
        <taxon>Mucoromycota</taxon>
        <taxon>Mucoromycotina</taxon>
        <taxon>Mucoromycetes</taxon>
        <taxon>Mucorales</taxon>
        <taxon>Mucorineae</taxon>
        <taxon>Rhizopodaceae</taxon>
        <taxon>Rhizopus</taxon>
    </lineage>
</organism>
<gene>
    <name evidence="2" type="ORF">CU097_001316</name>
</gene>
<accession>A0A367ITV8</accession>
<evidence type="ECO:0000256" key="1">
    <source>
        <dbReference type="SAM" id="MobiDB-lite"/>
    </source>
</evidence>
<name>A0A367ITV8_RHIAZ</name>
<proteinExistence type="predicted"/>
<feature type="region of interest" description="Disordered" evidence="1">
    <location>
        <begin position="87"/>
        <end position="157"/>
    </location>
</feature>
<feature type="non-terminal residue" evidence="2">
    <location>
        <position position="320"/>
    </location>
</feature>
<reference evidence="2 3" key="1">
    <citation type="journal article" date="2018" name="G3 (Bethesda)">
        <title>Phylogenetic and Phylogenomic Definition of Rhizopus Species.</title>
        <authorList>
            <person name="Gryganskyi A.P."/>
            <person name="Golan J."/>
            <person name="Dolatabadi S."/>
            <person name="Mondo S."/>
            <person name="Robb S."/>
            <person name="Idnurm A."/>
            <person name="Muszewska A."/>
            <person name="Steczkiewicz K."/>
            <person name="Masonjones S."/>
            <person name="Liao H.L."/>
            <person name="Gajdeczka M.T."/>
            <person name="Anike F."/>
            <person name="Vuek A."/>
            <person name="Anishchenko I.M."/>
            <person name="Voigt K."/>
            <person name="de Hoog G.S."/>
            <person name="Smith M.E."/>
            <person name="Heitman J."/>
            <person name="Vilgalys R."/>
            <person name="Stajich J.E."/>
        </authorList>
    </citation>
    <scope>NUCLEOTIDE SEQUENCE [LARGE SCALE GENOMIC DNA]</scope>
    <source>
        <strain evidence="2 3">CBS 357.93</strain>
    </source>
</reference>
<dbReference type="AlphaFoldDB" id="A0A367ITV8"/>